<sequence>MLKIQNLPPPTISTHPLLLPMPLCGRQVGTAHPTVQGAEYDRRVDSGEAPRSRSRAVADGGVYVTNSSSTALMPTNPRPDVSLMS</sequence>
<comment type="caution">
    <text evidence="2">The sequence shown here is derived from an EMBL/GenBank/DDBJ whole genome shotgun (WGS) entry which is preliminary data.</text>
</comment>
<dbReference type="AlphaFoldDB" id="A0A9Q0G0N7"/>
<evidence type="ECO:0000256" key="1">
    <source>
        <dbReference type="SAM" id="MobiDB-lite"/>
    </source>
</evidence>
<keyword evidence="3" id="KW-1185">Reference proteome</keyword>
<feature type="region of interest" description="Disordered" evidence="1">
    <location>
        <begin position="66"/>
        <end position="85"/>
    </location>
</feature>
<gene>
    <name evidence="2" type="ORF">Tsubulata_036896</name>
</gene>
<protein>
    <submittedName>
        <fullName evidence="2">Uncharacterized protein</fullName>
    </submittedName>
</protein>
<reference evidence="2" key="2">
    <citation type="journal article" date="2023" name="Plants (Basel)">
        <title>Annotation of the Turnera subulata (Passifloraceae) Draft Genome Reveals the S-Locus Evolved after the Divergence of Turneroideae from Passifloroideae in a Stepwise Manner.</title>
        <authorList>
            <person name="Henning P.M."/>
            <person name="Roalson E.H."/>
            <person name="Mir W."/>
            <person name="McCubbin A.G."/>
            <person name="Shore J.S."/>
        </authorList>
    </citation>
    <scope>NUCLEOTIDE SEQUENCE</scope>
    <source>
        <strain evidence="2">F60SS</strain>
    </source>
</reference>
<feature type="compositionally biased region" description="Basic and acidic residues" evidence="1">
    <location>
        <begin position="39"/>
        <end position="51"/>
    </location>
</feature>
<organism evidence="2 3">
    <name type="scientific">Turnera subulata</name>
    <dbReference type="NCBI Taxonomy" id="218843"/>
    <lineage>
        <taxon>Eukaryota</taxon>
        <taxon>Viridiplantae</taxon>
        <taxon>Streptophyta</taxon>
        <taxon>Embryophyta</taxon>
        <taxon>Tracheophyta</taxon>
        <taxon>Spermatophyta</taxon>
        <taxon>Magnoliopsida</taxon>
        <taxon>eudicotyledons</taxon>
        <taxon>Gunneridae</taxon>
        <taxon>Pentapetalae</taxon>
        <taxon>rosids</taxon>
        <taxon>fabids</taxon>
        <taxon>Malpighiales</taxon>
        <taxon>Passifloraceae</taxon>
        <taxon>Turnera</taxon>
    </lineage>
</organism>
<reference evidence="2" key="1">
    <citation type="submission" date="2022-02" db="EMBL/GenBank/DDBJ databases">
        <authorList>
            <person name="Henning P.M."/>
            <person name="McCubbin A.G."/>
            <person name="Shore J.S."/>
        </authorList>
    </citation>
    <scope>NUCLEOTIDE SEQUENCE</scope>
    <source>
        <strain evidence="2">F60SS</strain>
        <tissue evidence="2">Leaves</tissue>
    </source>
</reference>
<feature type="region of interest" description="Disordered" evidence="1">
    <location>
        <begin position="32"/>
        <end position="58"/>
    </location>
</feature>
<dbReference type="Proteomes" id="UP001141552">
    <property type="component" value="Unassembled WGS sequence"/>
</dbReference>
<evidence type="ECO:0000313" key="2">
    <source>
        <dbReference type="EMBL" id="KAJ4839796.1"/>
    </source>
</evidence>
<dbReference type="EMBL" id="JAKUCV010003190">
    <property type="protein sequence ID" value="KAJ4839796.1"/>
    <property type="molecule type" value="Genomic_DNA"/>
</dbReference>
<accession>A0A9Q0G0N7</accession>
<name>A0A9Q0G0N7_9ROSI</name>
<proteinExistence type="predicted"/>
<evidence type="ECO:0000313" key="3">
    <source>
        <dbReference type="Proteomes" id="UP001141552"/>
    </source>
</evidence>